<sequence length="73" mass="8537">KLKIIEARRQAAARKMKQLKGEETDNDNEHNDDDFLTAMTPGNSFAKNLKKRKSTDKCASFWQAESRFRYSIR</sequence>
<organism evidence="1">
    <name type="scientific">Arion vulgaris</name>
    <dbReference type="NCBI Taxonomy" id="1028688"/>
    <lineage>
        <taxon>Eukaryota</taxon>
        <taxon>Metazoa</taxon>
        <taxon>Spiralia</taxon>
        <taxon>Lophotrochozoa</taxon>
        <taxon>Mollusca</taxon>
        <taxon>Gastropoda</taxon>
        <taxon>Heterobranchia</taxon>
        <taxon>Euthyneura</taxon>
        <taxon>Panpulmonata</taxon>
        <taxon>Eupulmonata</taxon>
        <taxon>Stylommatophora</taxon>
        <taxon>Helicina</taxon>
        <taxon>Arionoidea</taxon>
        <taxon>Arionidae</taxon>
        <taxon>Arion</taxon>
    </lineage>
</organism>
<evidence type="ECO:0000313" key="1">
    <source>
        <dbReference type="EMBL" id="CEK99937.1"/>
    </source>
</evidence>
<feature type="non-terminal residue" evidence="1">
    <location>
        <position position="1"/>
    </location>
</feature>
<protein>
    <submittedName>
        <fullName evidence="1">Uncharacterized protein</fullName>
    </submittedName>
</protein>
<feature type="non-terminal residue" evidence="1">
    <location>
        <position position="73"/>
    </location>
</feature>
<dbReference type="AlphaFoldDB" id="A0A0B7C452"/>
<proteinExistence type="predicted"/>
<accession>A0A0B7C452</accession>
<reference evidence="1" key="1">
    <citation type="submission" date="2014-12" db="EMBL/GenBank/DDBJ databases">
        <title>Insight into the proteome of Arion vulgaris.</title>
        <authorList>
            <person name="Aradska J."/>
            <person name="Bulat T."/>
            <person name="Smidak R."/>
            <person name="Sarate P."/>
            <person name="Gangsoo J."/>
            <person name="Sialana F."/>
            <person name="Bilban M."/>
            <person name="Lubec G."/>
        </authorList>
    </citation>
    <scope>NUCLEOTIDE SEQUENCE</scope>
    <source>
        <tissue evidence="1">Skin</tissue>
    </source>
</reference>
<gene>
    <name evidence="1" type="primary">ORF222489</name>
</gene>
<dbReference type="EMBL" id="HACG01053066">
    <property type="protein sequence ID" value="CEK99937.1"/>
    <property type="molecule type" value="Transcribed_RNA"/>
</dbReference>
<name>A0A0B7C452_9EUPU</name>